<proteinExistence type="predicted"/>
<protein>
    <submittedName>
        <fullName evidence="1">Uncharacterized protein</fullName>
    </submittedName>
</protein>
<evidence type="ECO:0000313" key="2">
    <source>
        <dbReference type="Proteomes" id="UP000499080"/>
    </source>
</evidence>
<dbReference type="EMBL" id="BGPR01013812">
    <property type="protein sequence ID" value="GBN62363.1"/>
    <property type="molecule type" value="Genomic_DNA"/>
</dbReference>
<organism evidence="1 2">
    <name type="scientific">Araneus ventricosus</name>
    <name type="common">Orbweaver spider</name>
    <name type="synonym">Epeira ventricosa</name>
    <dbReference type="NCBI Taxonomy" id="182803"/>
    <lineage>
        <taxon>Eukaryota</taxon>
        <taxon>Metazoa</taxon>
        <taxon>Ecdysozoa</taxon>
        <taxon>Arthropoda</taxon>
        <taxon>Chelicerata</taxon>
        <taxon>Arachnida</taxon>
        <taxon>Araneae</taxon>
        <taxon>Araneomorphae</taxon>
        <taxon>Entelegynae</taxon>
        <taxon>Araneoidea</taxon>
        <taxon>Araneidae</taxon>
        <taxon>Araneus</taxon>
    </lineage>
</organism>
<dbReference type="Proteomes" id="UP000499080">
    <property type="component" value="Unassembled WGS sequence"/>
</dbReference>
<name>A0A4Y2QG74_ARAVE</name>
<gene>
    <name evidence="1" type="ORF">AVEN_64167_1</name>
</gene>
<comment type="caution">
    <text evidence="1">The sequence shown here is derived from an EMBL/GenBank/DDBJ whole genome shotgun (WGS) entry which is preliminary data.</text>
</comment>
<evidence type="ECO:0000313" key="1">
    <source>
        <dbReference type="EMBL" id="GBN62363.1"/>
    </source>
</evidence>
<dbReference type="AlphaFoldDB" id="A0A4Y2QG74"/>
<reference evidence="1 2" key="1">
    <citation type="journal article" date="2019" name="Sci. Rep.">
        <title>Orb-weaving spider Araneus ventricosus genome elucidates the spidroin gene catalogue.</title>
        <authorList>
            <person name="Kono N."/>
            <person name="Nakamura H."/>
            <person name="Ohtoshi R."/>
            <person name="Moran D.A.P."/>
            <person name="Shinohara A."/>
            <person name="Yoshida Y."/>
            <person name="Fujiwara M."/>
            <person name="Mori M."/>
            <person name="Tomita M."/>
            <person name="Arakawa K."/>
        </authorList>
    </citation>
    <scope>NUCLEOTIDE SEQUENCE [LARGE SCALE GENOMIC DNA]</scope>
</reference>
<accession>A0A4Y2QG74</accession>
<sequence length="91" mass="9777">MAIAAVVLKLRGDDEINAVEGSESDLSFSEIPPPRRVGLKTETASNPRFSIAGLAAIPLFPEIPISDAYRSAIELPDSTCVRQMARSSPKH</sequence>
<keyword evidence="2" id="KW-1185">Reference proteome</keyword>